<reference evidence="7" key="1">
    <citation type="submission" date="2020-07" db="EMBL/GenBank/DDBJ databases">
        <title>Huge and variable diversity of episymbiotic CPR bacteria and DPANN archaea in groundwater ecosystems.</title>
        <authorList>
            <person name="He C.Y."/>
            <person name="Keren R."/>
            <person name="Whittaker M."/>
            <person name="Farag I.F."/>
            <person name="Doudna J."/>
            <person name="Cate J.H.D."/>
            <person name="Banfield J.F."/>
        </authorList>
    </citation>
    <scope>NUCLEOTIDE SEQUENCE</scope>
    <source>
        <strain evidence="7">NC_groundwater_672_Ag_B-0.1um_62_36</strain>
    </source>
</reference>
<evidence type="ECO:0000256" key="2">
    <source>
        <dbReference type="ARBA" id="ARBA00022630"/>
    </source>
</evidence>
<dbReference type="PANTHER" id="PTHR43303:SF4">
    <property type="entry name" value="NADPH DEHYDROGENASE C23G7.10C-RELATED"/>
    <property type="match status" value="1"/>
</dbReference>
<dbReference type="GO" id="GO:0010181">
    <property type="term" value="F:FMN binding"/>
    <property type="evidence" value="ECO:0007669"/>
    <property type="project" value="InterPro"/>
</dbReference>
<evidence type="ECO:0000313" key="8">
    <source>
        <dbReference type="Proteomes" id="UP000769766"/>
    </source>
</evidence>
<dbReference type="GO" id="GO:0050661">
    <property type="term" value="F:NADP binding"/>
    <property type="evidence" value="ECO:0007669"/>
    <property type="project" value="InterPro"/>
</dbReference>
<keyword evidence="2" id="KW-0285">Flavoprotein</keyword>
<dbReference type="InterPro" id="IPR001155">
    <property type="entry name" value="OxRdtase_FMN_N"/>
</dbReference>
<dbReference type="InterPro" id="IPR013785">
    <property type="entry name" value="Aldolase_TIM"/>
</dbReference>
<proteinExistence type="predicted"/>
<dbReference type="CDD" id="cd02803">
    <property type="entry name" value="OYE_like_FMN_family"/>
    <property type="match status" value="1"/>
</dbReference>
<dbReference type="InterPro" id="IPR044152">
    <property type="entry name" value="YqjM-like"/>
</dbReference>
<evidence type="ECO:0000259" key="6">
    <source>
        <dbReference type="Pfam" id="PF00724"/>
    </source>
</evidence>
<dbReference type="AlphaFoldDB" id="A0A932CP61"/>
<keyword evidence="4" id="KW-0521">NADP</keyword>
<accession>A0A932CP61</accession>
<gene>
    <name evidence="7" type="ORF">HYY20_06355</name>
</gene>
<evidence type="ECO:0000256" key="1">
    <source>
        <dbReference type="ARBA" id="ARBA00001917"/>
    </source>
</evidence>
<protein>
    <submittedName>
        <fullName evidence="7">NADH:flavin oxidoreductase</fullName>
    </submittedName>
</protein>
<comment type="caution">
    <text evidence="7">The sequence shown here is derived from an EMBL/GenBank/DDBJ whole genome shotgun (WGS) entry which is preliminary data.</text>
</comment>
<evidence type="ECO:0000313" key="7">
    <source>
        <dbReference type="EMBL" id="MBI2876486.1"/>
    </source>
</evidence>
<sequence>MRLFSPIRIGSLELKNRLAFAPCGTNYASEEGFPTERLLSHYRRIARGGSGLVIVEATSVNHQRRRREKHCLGIYEDRFIPPLRTLVSQIHHEGGRAAIQLVDSLLAVGKRPADLSLEEIDALIDDFVSSSLRAREAGFDAIEYHMAHLYTLADFLSRKGNKRQDAFGGNAEGRLRIAQEVLRRSRQALGSGIPFLCRINGDEFTVGGNTLQDARQIARRLVEFGAEAIHVSAGGRIDDILGSYREALLKEKEGSAPPGQGAFELLSQCYSLSRTLPSAEMPDGVNVYLAEGIKKAVPVPVIAVGKINHPDLAEEIVREERADLVALCRPLLADPAWPNKVREGRADQIVRCRCCNRCLAEVHFRGQPLLCSAWDGRETPIEIA</sequence>
<keyword evidence="5" id="KW-0560">Oxidoreductase</keyword>
<dbReference type="EMBL" id="JACPRF010000193">
    <property type="protein sequence ID" value="MBI2876486.1"/>
    <property type="molecule type" value="Genomic_DNA"/>
</dbReference>
<comment type="cofactor">
    <cofactor evidence="1">
        <name>FMN</name>
        <dbReference type="ChEBI" id="CHEBI:58210"/>
    </cofactor>
</comment>
<name>A0A932CP61_UNCTE</name>
<organism evidence="7 8">
    <name type="scientific">Tectimicrobiota bacterium</name>
    <dbReference type="NCBI Taxonomy" id="2528274"/>
    <lineage>
        <taxon>Bacteria</taxon>
        <taxon>Pseudomonadati</taxon>
        <taxon>Nitrospinota/Tectimicrobiota group</taxon>
        <taxon>Candidatus Tectimicrobiota</taxon>
    </lineage>
</organism>
<feature type="domain" description="NADH:flavin oxidoreductase/NADH oxidase N-terminal" evidence="6">
    <location>
        <begin position="114"/>
        <end position="237"/>
    </location>
</feature>
<keyword evidence="3" id="KW-0288">FMN</keyword>
<evidence type="ECO:0000256" key="3">
    <source>
        <dbReference type="ARBA" id="ARBA00022643"/>
    </source>
</evidence>
<dbReference type="GO" id="GO:0003959">
    <property type="term" value="F:NADPH dehydrogenase activity"/>
    <property type="evidence" value="ECO:0007669"/>
    <property type="project" value="InterPro"/>
</dbReference>
<evidence type="ECO:0000256" key="4">
    <source>
        <dbReference type="ARBA" id="ARBA00022857"/>
    </source>
</evidence>
<evidence type="ECO:0000256" key="5">
    <source>
        <dbReference type="ARBA" id="ARBA00023002"/>
    </source>
</evidence>
<dbReference type="Pfam" id="PF00724">
    <property type="entry name" value="Oxidored_FMN"/>
    <property type="match status" value="3"/>
</dbReference>
<dbReference type="PANTHER" id="PTHR43303">
    <property type="entry name" value="NADPH DEHYDROGENASE C23G7.10C-RELATED"/>
    <property type="match status" value="1"/>
</dbReference>
<dbReference type="Gene3D" id="3.20.20.70">
    <property type="entry name" value="Aldolase class I"/>
    <property type="match status" value="1"/>
</dbReference>
<feature type="domain" description="NADH:flavin oxidoreductase/NADH oxidase N-terminal" evidence="6">
    <location>
        <begin position="291"/>
        <end position="348"/>
    </location>
</feature>
<dbReference type="SUPFAM" id="SSF51395">
    <property type="entry name" value="FMN-linked oxidoreductases"/>
    <property type="match status" value="1"/>
</dbReference>
<dbReference type="Proteomes" id="UP000769766">
    <property type="component" value="Unassembled WGS sequence"/>
</dbReference>
<feature type="domain" description="NADH:flavin oxidoreductase/NADH oxidase N-terminal" evidence="6">
    <location>
        <begin position="3"/>
        <end position="102"/>
    </location>
</feature>